<evidence type="ECO:0000256" key="1">
    <source>
        <dbReference type="SAM" id="MobiDB-lite"/>
    </source>
</evidence>
<gene>
    <name evidence="2" type="ORF">SAMN05443668_101632</name>
</gene>
<evidence type="ECO:0000313" key="3">
    <source>
        <dbReference type="Proteomes" id="UP000184440"/>
    </source>
</evidence>
<accession>A0A1M7IYC7</accession>
<feature type="region of interest" description="Disordered" evidence="1">
    <location>
        <begin position="98"/>
        <end position="149"/>
    </location>
</feature>
<feature type="region of interest" description="Disordered" evidence="1">
    <location>
        <begin position="301"/>
        <end position="419"/>
    </location>
</feature>
<feature type="compositionally biased region" description="Gly residues" evidence="1">
    <location>
        <begin position="134"/>
        <end position="149"/>
    </location>
</feature>
<dbReference type="Pfam" id="PF13830">
    <property type="entry name" value="DUF4192"/>
    <property type="match status" value="3"/>
</dbReference>
<dbReference type="AlphaFoldDB" id="A0A1M7IYC7"/>
<protein>
    <recommendedName>
        <fullName evidence="4">DUF4192 domain-containing protein</fullName>
    </recommendedName>
</protein>
<dbReference type="InterPro" id="IPR025447">
    <property type="entry name" value="DUF4192"/>
</dbReference>
<keyword evidence="3" id="KW-1185">Reference proteome</keyword>
<feature type="compositionally biased region" description="Low complexity" evidence="1">
    <location>
        <begin position="301"/>
        <end position="330"/>
    </location>
</feature>
<sequence length="590" mass="58421">MTMFETPPDRPVVRLSTPPEIVRAIPQLLGFHPTASLVVLGLGGPRRRLRMTLRIDLPAPGGETEIANQVASRLAAEHAAACVVVLFTASSDAERRAPAGAATEGAAAEQAATGGSATEGSATEGLGAAQAGAGASGVEGSSAGGSGAGGSGAGGLGGGGAASSGAAPSGGRTWLPGATMAFAVERALTLRGVEVRELLRAESGRWWSYACERPCCPPDGLPLGSGPTTLLEVLRVAAGRPLFPDRSALITSVERAPGEPTEALREALQARMDAVIREAPATQAVRDLAAIQGILTATTAAPPGGAEVPPGGAADPPGGPATVPGGVAAPLKGAADPLKDAAVRPGDVAAGPRGAKVPSEGVGVPPEDAEATPGGAEATPGGAEATPGGAEATPGGAEATSGGAARPGDSAAGSQAGPSDGYAAGATWGGLAGDGPDDGAVGSAYDDRTVAMVAIALTNLTVRDSSFAWTGGPYADAAATLWRELVRRVPPPYAAAPATLLAVSAYRRGDGALADVYLRRALDDDPDYRMADLVLTSLENGFRPSQVECALGLGGSRHPAEPASQPTRREGGRRGRRKSAPRRDGGTDAE</sequence>
<dbReference type="Proteomes" id="UP000184440">
    <property type="component" value="Unassembled WGS sequence"/>
</dbReference>
<feature type="compositionally biased region" description="Basic and acidic residues" evidence="1">
    <location>
        <begin position="581"/>
        <end position="590"/>
    </location>
</feature>
<evidence type="ECO:0000313" key="2">
    <source>
        <dbReference type="EMBL" id="SHM45834.1"/>
    </source>
</evidence>
<feature type="region of interest" description="Disordered" evidence="1">
    <location>
        <begin position="549"/>
        <end position="590"/>
    </location>
</feature>
<dbReference type="OrthoDB" id="3264463at2"/>
<proteinExistence type="predicted"/>
<name>A0A1M7IYC7_9ACTN</name>
<reference evidence="2 3" key="1">
    <citation type="submission" date="2016-11" db="EMBL/GenBank/DDBJ databases">
        <authorList>
            <person name="Jaros S."/>
            <person name="Januszkiewicz K."/>
            <person name="Wedrychowicz H."/>
        </authorList>
    </citation>
    <scope>NUCLEOTIDE SEQUENCE [LARGE SCALE GENOMIC DNA]</scope>
    <source>
        <strain evidence="2 3">DSM 46144</strain>
    </source>
</reference>
<dbReference type="RefSeq" id="WP_073251183.1">
    <property type="nucleotide sequence ID" value="NZ_FRCS01000001.1"/>
</dbReference>
<dbReference type="EMBL" id="FRCS01000001">
    <property type="protein sequence ID" value="SHM45834.1"/>
    <property type="molecule type" value="Genomic_DNA"/>
</dbReference>
<dbReference type="STRING" id="134849.SAMN05443668_101632"/>
<evidence type="ECO:0008006" key="4">
    <source>
        <dbReference type="Google" id="ProtNLM"/>
    </source>
</evidence>
<feature type="compositionally biased region" description="Low complexity" evidence="1">
    <location>
        <begin position="371"/>
        <end position="404"/>
    </location>
</feature>
<organism evidence="2 3">
    <name type="scientific">Cryptosporangium aurantiacum</name>
    <dbReference type="NCBI Taxonomy" id="134849"/>
    <lineage>
        <taxon>Bacteria</taxon>
        <taxon>Bacillati</taxon>
        <taxon>Actinomycetota</taxon>
        <taxon>Actinomycetes</taxon>
        <taxon>Cryptosporangiales</taxon>
        <taxon>Cryptosporangiaceae</taxon>
        <taxon>Cryptosporangium</taxon>
    </lineage>
</organism>
<feature type="compositionally biased region" description="Low complexity" evidence="1">
    <location>
        <begin position="98"/>
        <end position="133"/>
    </location>
</feature>